<name>A0A9P0HRK7_NEZVI</name>
<evidence type="ECO:0000313" key="2">
    <source>
        <dbReference type="EMBL" id="CAH1406462.1"/>
    </source>
</evidence>
<feature type="compositionally biased region" description="Low complexity" evidence="1">
    <location>
        <begin position="22"/>
        <end position="33"/>
    </location>
</feature>
<dbReference type="Proteomes" id="UP001152798">
    <property type="component" value="Chromosome 6"/>
</dbReference>
<proteinExistence type="predicted"/>
<protein>
    <submittedName>
        <fullName evidence="2">Uncharacterized protein</fullName>
    </submittedName>
</protein>
<dbReference type="EMBL" id="OV725082">
    <property type="protein sequence ID" value="CAH1406462.1"/>
    <property type="molecule type" value="Genomic_DNA"/>
</dbReference>
<feature type="compositionally biased region" description="Basic and acidic residues" evidence="1">
    <location>
        <begin position="10"/>
        <end position="21"/>
    </location>
</feature>
<sequence length="70" mass="7940">MPENRMARIALREKDLRESSRRPVSSVSRRPFTEGILTGGGGGRWLRIESCVFGSTRRLLTPLRARRGND</sequence>
<accession>A0A9P0HRK7</accession>
<keyword evidence="3" id="KW-1185">Reference proteome</keyword>
<reference evidence="2" key="1">
    <citation type="submission" date="2022-01" db="EMBL/GenBank/DDBJ databases">
        <authorList>
            <person name="King R."/>
        </authorList>
    </citation>
    <scope>NUCLEOTIDE SEQUENCE</scope>
</reference>
<dbReference type="AlphaFoldDB" id="A0A9P0HRK7"/>
<organism evidence="2 3">
    <name type="scientific">Nezara viridula</name>
    <name type="common">Southern green stink bug</name>
    <name type="synonym">Cimex viridulus</name>
    <dbReference type="NCBI Taxonomy" id="85310"/>
    <lineage>
        <taxon>Eukaryota</taxon>
        <taxon>Metazoa</taxon>
        <taxon>Ecdysozoa</taxon>
        <taxon>Arthropoda</taxon>
        <taxon>Hexapoda</taxon>
        <taxon>Insecta</taxon>
        <taxon>Pterygota</taxon>
        <taxon>Neoptera</taxon>
        <taxon>Paraneoptera</taxon>
        <taxon>Hemiptera</taxon>
        <taxon>Heteroptera</taxon>
        <taxon>Panheteroptera</taxon>
        <taxon>Pentatomomorpha</taxon>
        <taxon>Pentatomoidea</taxon>
        <taxon>Pentatomidae</taxon>
        <taxon>Pentatominae</taxon>
        <taxon>Nezara</taxon>
    </lineage>
</organism>
<feature type="region of interest" description="Disordered" evidence="1">
    <location>
        <begin position="1"/>
        <end position="33"/>
    </location>
</feature>
<evidence type="ECO:0000313" key="3">
    <source>
        <dbReference type="Proteomes" id="UP001152798"/>
    </source>
</evidence>
<gene>
    <name evidence="2" type="ORF">NEZAVI_LOCUS14390</name>
</gene>
<evidence type="ECO:0000256" key="1">
    <source>
        <dbReference type="SAM" id="MobiDB-lite"/>
    </source>
</evidence>